<dbReference type="OrthoDB" id="9763050at2"/>
<keyword evidence="3" id="KW-1185">Reference proteome</keyword>
<protein>
    <submittedName>
        <fullName evidence="2">Polysaccharide deacetylase</fullName>
    </submittedName>
</protein>
<proteinExistence type="predicted"/>
<gene>
    <name evidence="2" type="ORF">ENSA5_18720</name>
</gene>
<dbReference type="GO" id="GO:0016810">
    <property type="term" value="F:hydrolase activity, acting on carbon-nitrogen (but not peptide) bonds"/>
    <property type="evidence" value="ECO:0007669"/>
    <property type="project" value="InterPro"/>
</dbReference>
<comment type="caution">
    <text evidence="2">The sequence shown here is derived from an EMBL/GenBank/DDBJ whole genome shotgun (WGS) entry which is preliminary data.</text>
</comment>
<dbReference type="InterPro" id="IPR011330">
    <property type="entry name" value="Glyco_hydro/deAcase_b/a-brl"/>
</dbReference>
<accession>A0A2S9YCW5</accession>
<organism evidence="2 3">
    <name type="scientific">Enhygromyxa salina</name>
    <dbReference type="NCBI Taxonomy" id="215803"/>
    <lineage>
        <taxon>Bacteria</taxon>
        <taxon>Pseudomonadati</taxon>
        <taxon>Myxococcota</taxon>
        <taxon>Polyangia</taxon>
        <taxon>Nannocystales</taxon>
        <taxon>Nannocystaceae</taxon>
        <taxon>Enhygromyxa</taxon>
    </lineage>
</organism>
<dbReference type="Pfam" id="PF01522">
    <property type="entry name" value="Polysacc_deac_1"/>
    <property type="match status" value="1"/>
</dbReference>
<dbReference type="InterPro" id="IPR002509">
    <property type="entry name" value="NODB_dom"/>
</dbReference>
<evidence type="ECO:0000259" key="1">
    <source>
        <dbReference type="Pfam" id="PF01522"/>
    </source>
</evidence>
<evidence type="ECO:0000313" key="3">
    <source>
        <dbReference type="Proteomes" id="UP000237968"/>
    </source>
</evidence>
<dbReference type="RefSeq" id="WP_106391315.1">
    <property type="nucleotide sequence ID" value="NZ_PVNK01000108.1"/>
</dbReference>
<dbReference type="GO" id="GO:0005975">
    <property type="term" value="P:carbohydrate metabolic process"/>
    <property type="evidence" value="ECO:0007669"/>
    <property type="project" value="InterPro"/>
</dbReference>
<dbReference type="EMBL" id="PVNK01000108">
    <property type="protein sequence ID" value="PRQ02933.1"/>
    <property type="molecule type" value="Genomic_DNA"/>
</dbReference>
<evidence type="ECO:0000313" key="2">
    <source>
        <dbReference type="EMBL" id="PRQ02933.1"/>
    </source>
</evidence>
<sequence>MSTIVSLDLDDLPCYHAIHQLDAPPAELAGIALEVWLPRFLDLFKALDVRATIFVIGRDLERDLGASGRGAAVLSRALAEGHELANHSHAHAYDLHSWPATEIAADLRRCDTLLRELGATPRGFRAPGYTHDRAMLMQVSALGYAYDSSLLPSPSYYLAKLGVLGLRRLRGRRSVSQVGGGRSFFGPSSVHYLPELGLWEVPISVSRTLRLPLIGTFLLGDAPPMMTRLQALALRKEAAATRHLHLELHAIDLADPEADGLDAALVANQRELATPLDRRLERLSKLLEHRRGGVPIARAMARHLR</sequence>
<dbReference type="Gene3D" id="3.20.20.370">
    <property type="entry name" value="Glycoside hydrolase/deacetylase"/>
    <property type="match status" value="1"/>
</dbReference>
<dbReference type="Proteomes" id="UP000237968">
    <property type="component" value="Unassembled WGS sequence"/>
</dbReference>
<dbReference type="InterPro" id="IPR050248">
    <property type="entry name" value="Polysacc_deacetylase_ArnD"/>
</dbReference>
<reference evidence="2 3" key="1">
    <citation type="submission" date="2018-03" db="EMBL/GenBank/DDBJ databases">
        <title>Draft Genome Sequences of the Obligatory Marine Myxobacteria Enhygromyxa salina SWB005.</title>
        <authorList>
            <person name="Poehlein A."/>
            <person name="Moghaddam J.A."/>
            <person name="Harms H."/>
            <person name="Alanjari M."/>
            <person name="Koenig G.M."/>
            <person name="Daniel R."/>
            <person name="Schaeberle T.F."/>
        </authorList>
    </citation>
    <scope>NUCLEOTIDE SEQUENCE [LARGE SCALE GENOMIC DNA]</scope>
    <source>
        <strain evidence="2 3">SWB005</strain>
    </source>
</reference>
<dbReference type="PANTHER" id="PTHR10587">
    <property type="entry name" value="GLYCOSYL TRANSFERASE-RELATED"/>
    <property type="match status" value="1"/>
</dbReference>
<name>A0A2S9YCW5_9BACT</name>
<dbReference type="AlphaFoldDB" id="A0A2S9YCW5"/>
<dbReference type="SUPFAM" id="SSF88713">
    <property type="entry name" value="Glycoside hydrolase/deacetylase"/>
    <property type="match status" value="1"/>
</dbReference>
<feature type="domain" description="NodB homology" evidence="1">
    <location>
        <begin position="35"/>
        <end position="146"/>
    </location>
</feature>